<protein>
    <submittedName>
        <fullName evidence="4">Superoxide dismutase [Cu-Zn]</fullName>
        <ecNumber evidence="4">1.15.1.1</ecNumber>
    </submittedName>
</protein>
<dbReference type="GO" id="GO:0005507">
    <property type="term" value="F:copper ion binding"/>
    <property type="evidence" value="ECO:0007669"/>
    <property type="project" value="InterPro"/>
</dbReference>
<dbReference type="Proteomes" id="UP000316714">
    <property type="component" value="Unassembled WGS sequence"/>
</dbReference>
<proteinExistence type="inferred from homology"/>
<dbReference type="RefSeq" id="WP_228714682.1">
    <property type="nucleotide sequence ID" value="NZ_SIHJ01000002.1"/>
</dbReference>
<keyword evidence="5" id="KW-1185">Reference proteome</keyword>
<dbReference type="InterPro" id="IPR001424">
    <property type="entry name" value="SOD_Cu_Zn_dom"/>
</dbReference>
<feature type="compositionally biased region" description="Basic and acidic residues" evidence="2">
    <location>
        <begin position="136"/>
        <end position="151"/>
    </location>
</feature>
<dbReference type="Gene3D" id="2.60.40.200">
    <property type="entry name" value="Superoxide dismutase, copper/zinc binding domain"/>
    <property type="match status" value="1"/>
</dbReference>
<dbReference type="CDD" id="cd00305">
    <property type="entry name" value="Cu-Zn_Superoxide_Dismutase"/>
    <property type="match status" value="1"/>
</dbReference>
<accession>A0A5C5V6I5</accession>
<dbReference type="EC" id="1.15.1.1" evidence="4"/>
<evidence type="ECO:0000313" key="5">
    <source>
        <dbReference type="Proteomes" id="UP000316714"/>
    </source>
</evidence>
<organism evidence="4 5">
    <name type="scientific">Posidoniimonas corsicana</name>
    <dbReference type="NCBI Taxonomy" id="1938618"/>
    <lineage>
        <taxon>Bacteria</taxon>
        <taxon>Pseudomonadati</taxon>
        <taxon>Planctomycetota</taxon>
        <taxon>Planctomycetia</taxon>
        <taxon>Pirellulales</taxon>
        <taxon>Lacipirellulaceae</taxon>
        <taxon>Posidoniimonas</taxon>
    </lineage>
</organism>
<dbReference type="SUPFAM" id="SSF49329">
    <property type="entry name" value="Cu,Zn superoxide dismutase-like"/>
    <property type="match status" value="1"/>
</dbReference>
<dbReference type="InterPro" id="IPR024134">
    <property type="entry name" value="SOD_Cu/Zn_/chaperone"/>
</dbReference>
<evidence type="ECO:0000259" key="3">
    <source>
        <dbReference type="Pfam" id="PF00080"/>
    </source>
</evidence>
<name>A0A5C5V6I5_9BACT</name>
<dbReference type="GO" id="GO:0004784">
    <property type="term" value="F:superoxide dismutase activity"/>
    <property type="evidence" value="ECO:0007669"/>
    <property type="project" value="UniProtKB-EC"/>
</dbReference>
<evidence type="ECO:0000256" key="1">
    <source>
        <dbReference type="ARBA" id="ARBA00010457"/>
    </source>
</evidence>
<dbReference type="AlphaFoldDB" id="A0A5C5V6I5"/>
<dbReference type="PANTHER" id="PTHR10003">
    <property type="entry name" value="SUPEROXIDE DISMUTASE CU-ZN -RELATED"/>
    <property type="match status" value="1"/>
</dbReference>
<feature type="domain" description="Superoxide dismutase copper/zinc binding" evidence="3">
    <location>
        <begin position="85"/>
        <end position="210"/>
    </location>
</feature>
<comment type="caution">
    <text evidence="4">The sequence shown here is derived from an EMBL/GenBank/DDBJ whole genome shotgun (WGS) entry which is preliminary data.</text>
</comment>
<reference evidence="4 5" key="1">
    <citation type="submission" date="2019-02" db="EMBL/GenBank/DDBJ databases">
        <title>Deep-cultivation of Planctomycetes and their phenomic and genomic characterization uncovers novel biology.</title>
        <authorList>
            <person name="Wiegand S."/>
            <person name="Jogler M."/>
            <person name="Boedeker C."/>
            <person name="Pinto D."/>
            <person name="Vollmers J."/>
            <person name="Rivas-Marin E."/>
            <person name="Kohn T."/>
            <person name="Peeters S.H."/>
            <person name="Heuer A."/>
            <person name="Rast P."/>
            <person name="Oberbeckmann S."/>
            <person name="Bunk B."/>
            <person name="Jeske O."/>
            <person name="Meyerdierks A."/>
            <person name="Storesund J.E."/>
            <person name="Kallscheuer N."/>
            <person name="Luecker S."/>
            <person name="Lage O.M."/>
            <person name="Pohl T."/>
            <person name="Merkel B.J."/>
            <person name="Hornburger P."/>
            <person name="Mueller R.-W."/>
            <person name="Bruemmer F."/>
            <person name="Labrenz M."/>
            <person name="Spormann A.M."/>
            <person name="Op Den Camp H."/>
            <person name="Overmann J."/>
            <person name="Amann R."/>
            <person name="Jetten M.S.M."/>
            <person name="Mascher T."/>
            <person name="Medema M.H."/>
            <person name="Devos D.P."/>
            <person name="Kaster A.-K."/>
            <person name="Ovreas L."/>
            <person name="Rohde M."/>
            <person name="Galperin M.Y."/>
            <person name="Jogler C."/>
        </authorList>
    </citation>
    <scope>NUCLEOTIDE SEQUENCE [LARGE SCALE GENOMIC DNA]</scope>
    <source>
        <strain evidence="4 5">KOR34</strain>
    </source>
</reference>
<sequence length="217" mass="22452">MRSIENVKVWAAPAVLAAVIPLAGCEMPAEHEMQKPALDEGGEKLGPSGHAIGEHATPDHQAMADDVQMPNYGVVQLAAMGDSGVTGTLELRGEGKGFRVSGKVTGLTPGKHGFHIHEFGDLRSDDGKSAGGHFNPEGHEHGGPDSEKRHVGDLGNIEADENGEANVDVRVDEAPLHFVLGRAMVVHAGEDDLKSQPSGDAGARVAVGVIGVGNGSM</sequence>
<gene>
    <name evidence="4" type="primary">sodC</name>
    <name evidence="4" type="ORF">KOR34_35530</name>
</gene>
<comment type="similarity">
    <text evidence="1">Belongs to the Cu-Zn superoxide dismutase family.</text>
</comment>
<evidence type="ECO:0000313" key="4">
    <source>
        <dbReference type="EMBL" id="TWT33720.1"/>
    </source>
</evidence>
<dbReference type="InterPro" id="IPR036423">
    <property type="entry name" value="SOD-like_Cu/Zn_dom_sf"/>
</dbReference>
<evidence type="ECO:0000256" key="2">
    <source>
        <dbReference type="SAM" id="MobiDB-lite"/>
    </source>
</evidence>
<keyword evidence="4" id="KW-0560">Oxidoreductase</keyword>
<dbReference type="Pfam" id="PF00080">
    <property type="entry name" value="Sod_Cu"/>
    <property type="match status" value="1"/>
</dbReference>
<feature type="region of interest" description="Disordered" evidence="2">
    <location>
        <begin position="123"/>
        <end position="151"/>
    </location>
</feature>
<dbReference type="EMBL" id="SIHJ01000002">
    <property type="protein sequence ID" value="TWT33720.1"/>
    <property type="molecule type" value="Genomic_DNA"/>
</dbReference>